<feature type="transmembrane region" description="Helical" evidence="10">
    <location>
        <begin position="6"/>
        <end position="28"/>
    </location>
</feature>
<dbReference type="GO" id="GO:0032259">
    <property type="term" value="P:methylation"/>
    <property type="evidence" value="ECO:0007669"/>
    <property type="project" value="UniProtKB-KW"/>
</dbReference>
<dbReference type="InterPro" id="IPR010627">
    <property type="entry name" value="Prepilin_pept_A24_N"/>
</dbReference>
<feature type="transmembrane region" description="Helical" evidence="10">
    <location>
        <begin position="184"/>
        <end position="202"/>
    </location>
</feature>
<keyword evidence="9" id="KW-0378">Hydrolase</keyword>
<evidence type="ECO:0000259" key="12">
    <source>
        <dbReference type="Pfam" id="PF06750"/>
    </source>
</evidence>
<dbReference type="InterPro" id="IPR050882">
    <property type="entry name" value="Prepilin_peptidase/N-MTase"/>
</dbReference>
<dbReference type="RefSeq" id="WP_042578899.1">
    <property type="nucleotide sequence ID" value="NZ_JXQQ01000025.1"/>
</dbReference>
<dbReference type="InterPro" id="IPR014032">
    <property type="entry name" value="Peptidase_A24A_bac"/>
</dbReference>
<feature type="transmembrane region" description="Helical" evidence="10">
    <location>
        <begin position="208"/>
        <end position="229"/>
    </location>
</feature>
<feature type="transmembrane region" description="Helical" evidence="10">
    <location>
        <begin position="241"/>
        <end position="271"/>
    </location>
</feature>
<keyword evidence="9" id="KW-0489">Methyltransferase</keyword>
<evidence type="ECO:0000256" key="6">
    <source>
        <dbReference type="ARBA" id="ARBA00022989"/>
    </source>
</evidence>
<feature type="transmembrane region" description="Helical" evidence="10">
    <location>
        <begin position="283"/>
        <end position="302"/>
    </location>
</feature>
<proteinExistence type="inferred from homology"/>
<keyword evidence="7 10" id="KW-0472">Membrane</keyword>
<keyword evidence="5 9" id="KW-0812">Transmembrane</keyword>
<keyword evidence="9" id="KW-0645">Protease</keyword>
<feature type="domain" description="Prepilin peptidase A24 N-terminal" evidence="12">
    <location>
        <begin position="14"/>
        <end position="150"/>
    </location>
</feature>
<keyword evidence="4" id="KW-0997">Cell inner membrane</keyword>
<protein>
    <recommendedName>
        <fullName evidence="9">Prepilin leader peptidase/N-methyltransferase</fullName>
        <ecNumber evidence="9">2.1.1.-</ecNumber>
        <ecNumber evidence="9">3.4.23.43</ecNumber>
    </recommendedName>
</protein>
<dbReference type="AlphaFoldDB" id="A0A0D0MUF7"/>
<dbReference type="PRINTS" id="PR00864">
    <property type="entry name" value="PREPILNPTASE"/>
</dbReference>
<keyword evidence="9" id="KW-0511">Multifunctional enzyme</keyword>
<evidence type="ECO:0000256" key="2">
    <source>
        <dbReference type="ARBA" id="ARBA00005801"/>
    </source>
</evidence>
<dbReference type="Pfam" id="PF06750">
    <property type="entry name" value="A24_N_bact"/>
    <property type="match status" value="1"/>
</dbReference>
<accession>A0A0D0MUF7</accession>
<comment type="function">
    <text evidence="9">Plays an essential role in type IV pili and type II pseudopili formation by proteolytically removing the leader sequence from substrate proteins and subsequently monomethylating the alpha-amino group of the newly exposed N-terminal phenylalanine.</text>
</comment>
<keyword evidence="6 10" id="KW-1133">Transmembrane helix</keyword>
<keyword evidence="3" id="KW-1003">Cell membrane</keyword>
<gene>
    <name evidence="13" type="ORF">RT97_11445</name>
</gene>
<dbReference type="EMBL" id="JXQQ01000025">
    <property type="protein sequence ID" value="KIQ32815.1"/>
    <property type="molecule type" value="Genomic_DNA"/>
</dbReference>
<sequence length="321" mass="34405">MPVSQGFDAVLAGVLGLLIGSFLNVVIYRTPVMMYREWLSDAVANLMTSKDVPSLWSLVFGPKAVPPAGLEAAADKAAVAIESLPPFDLTRPASRCGACGHKIRWYQNIPVLSYLFLRGRCGSCKTPISPRYPLVELVTGAFFALCGWRFGLTPAGALWAAFAALLICQFLIDFDTQFLPDSLNYALLWLGLVGAAMGWTGVPLSSAVWGAVFGYLSLWLVYHAYRLVTGKEGMGYGDFKLLAALGVWLGADYLIAIILVSSLVGAVIGITLRVVGKLAHKDIPIAFGPFLAGAGLVCLVIGPEVVRQWVPFAFPLGALIH</sequence>
<dbReference type="EC" id="2.1.1.-" evidence="9"/>
<dbReference type="Proteomes" id="UP000032067">
    <property type="component" value="Unassembled WGS sequence"/>
</dbReference>
<dbReference type="GO" id="GO:0006465">
    <property type="term" value="P:signal peptide processing"/>
    <property type="evidence" value="ECO:0007669"/>
    <property type="project" value="TreeGrafter"/>
</dbReference>
<dbReference type="GO" id="GO:0008168">
    <property type="term" value="F:methyltransferase activity"/>
    <property type="evidence" value="ECO:0007669"/>
    <property type="project" value="UniProtKB-KW"/>
</dbReference>
<dbReference type="MEROPS" id="A24.001"/>
<evidence type="ECO:0000256" key="1">
    <source>
        <dbReference type="ARBA" id="ARBA00004429"/>
    </source>
</evidence>
<dbReference type="GO" id="GO:0004190">
    <property type="term" value="F:aspartic-type endopeptidase activity"/>
    <property type="evidence" value="ECO:0007669"/>
    <property type="project" value="UniProtKB-EC"/>
</dbReference>
<feature type="domain" description="Prepilin type IV endopeptidase peptidase" evidence="11">
    <location>
        <begin position="161"/>
        <end position="270"/>
    </location>
</feature>
<dbReference type="Pfam" id="PF01478">
    <property type="entry name" value="Peptidase_A24"/>
    <property type="match status" value="1"/>
</dbReference>
<dbReference type="InterPro" id="IPR000045">
    <property type="entry name" value="Prepilin_IV_endopep_pep"/>
</dbReference>
<evidence type="ECO:0000313" key="13">
    <source>
        <dbReference type="EMBL" id="KIQ32815.1"/>
    </source>
</evidence>
<dbReference type="GO" id="GO:0005886">
    <property type="term" value="C:plasma membrane"/>
    <property type="evidence" value="ECO:0007669"/>
    <property type="project" value="UniProtKB-SubCell"/>
</dbReference>
<dbReference type="Gene3D" id="1.20.120.1220">
    <property type="match status" value="1"/>
</dbReference>
<evidence type="ECO:0000256" key="8">
    <source>
        <dbReference type="RuleBase" id="RU003793"/>
    </source>
</evidence>
<dbReference type="PANTHER" id="PTHR30487">
    <property type="entry name" value="TYPE 4 PREPILIN-LIKE PROTEINS LEADER PEPTIDE-PROCESSING ENZYME"/>
    <property type="match status" value="1"/>
</dbReference>
<comment type="similarity">
    <text evidence="2 8">Belongs to the peptidase A24 family.</text>
</comment>
<reference evidence="13 14" key="1">
    <citation type="submission" date="2014-12" db="EMBL/GenBank/DDBJ databases">
        <title>16Stimator: statistical estimation of ribosomal gene copy numbers from draft genome assemblies.</title>
        <authorList>
            <person name="Perisin M.A."/>
            <person name="Vetter M."/>
            <person name="Gilbert J.A."/>
            <person name="Bergelson J."/>
        </authorList>
    </citation>
    <scope>NUCLEOTIDE SEQUENCE [LARGE SCALE GENOMIC DNA]</scope>
    <source>
        <strain evidence="13 14">MEDvA23</strain>
    </source>
</reference>
<evidence type="ECO:0000256" key="5">
    <source>
        <dbReference type="ARBA" id="ARBA00022692"/>
    </source>
</evidence>
<evidence type="ECO:0000256" key="10">
    <source>
        <dbReference type="SAM" id="Phobius"/>
    </source>
</evidence>
<evidence type="ECO:0000256" key="4">
    <source>
        <dbReference type="ARBA" id="ARBA00022519"/>
    </source>
</evidence>
<comment type="caution">
    <text evidence="13">The sequence shown here is derived from an EMBL/GenBank/DDBJ whole genome shotgun (WGS) entry which is preliminary data.</text>
</comment>
<dbReference type="PANTHER" id="PTHR30487:SF0">
    <property type="entry name" value="PREPILIN LEADER PEPTIDASE_N-METHYLTRANSFERASE-RELATED"/>
    <property type="match status" value="1"/>
</dbReference>
<feature type="transmembrane region" description="Helical" evidence="10">
    <location>
        <begin position="156"/>
        <end position="172"/>
    </location>
</feature>
<evidence type="ECO:0000256" key="9">
    <source>
        <dbReference type="RuleBase" id="RU003794"/>
    </source>
</evidence>
<keyword evidence="9" id="KW-0808">Transferase</keyword>
<name>A0A0D0MUF7_VARPD</name>
<evidence type="ECO:0000256" key="7">
    <source>
        <dbReference type="ARBA" id="ARBA00023136"/>
    </source>
</evidence>
<evidence type="ECO:0000259" key="11">
    <source>
        <dbReference type="Pfam" id="PF01478"/>
    </source>
</evidence>
<evidence type="ECO:0000313" key="14">
    <source>
        <dbReference type="Proteomes" id="UP000032067"/>
    </source>
</evidence>
<comment type="subcellular location">
    <subcellularLocation>
        <location evidence="1">Cell inner membrane</location>
        <topology evidence="1">Multi-pass membrane protein</topology>
    </subcellularLocation>
    <subcellularLocation>
        <location evidence="9">Cell membrane</location>
        <topology evidence="9">Multi-pass membrane protein</topology>
    </subcellularLocation>
</comment>
<organism evidence="13 14">
    <name type="scientific">Variovorax paradoxus</name>
    <dbReference type="NCBI Taxonomy" id="34073"/>
    <lineage>
        <taxon>Bacteria</taxon>
        <taxon>Pseudomonadati</taxon>
        <taxon>Pseudomonadota</taxon>
        <taxon>Betaproteobacteria</taxon>
        <taxon>Burkholderiales</taxon>
        <taxon>Comamonadaceae</taxon>
        <taxon>Variovorax</taxon>
    </lineage>
</organism>
<evidence type="ECO:0000256" key="3">
    <source>
        <dbReference type="ARBA" id="ARBA00022475"/>
    </source>
</evidence>
<dbReference type="EC" id="3.4.23.43" evidence="9"/>
<dbReference type="OrthoDB" id="9789291at2"/>
<comment type="catalytic activity">
    <reaction evidence="9">
        <text>Typically cleaves a -Gly-|-Phe- bond to release an N-terminal, basic peptide of 5-8 residues from type IV prepilin, and then N-methylates the new N-terminal amino group, the methyl donor being S-adenosyl-L-methionine.</text>
        <dbReference type="EC" id="3.4.23.43"/>
    </reaction>
</comment>